<dbReference type="Proteomes" id="UP000198561">
    <property type="component" value="Unassembled WGS sequence"/>
</dbReference>
<name>A0A1H6H463_CHRCI</name>
<proteinExistence type="predicted"/>
<dbReference type="RefSeq" id="WP_228424750.1">
    <property type="nucleotide sequence ID" value="NZ_FNWQ01000001.1"/>
</dbReference>
<protein>
    <submittedName>
        <fullName evidence="1">GLPGLI family protein</fullName>
    </submittedName>
</protein>
<gene>
    <name evidence="1" type="ORF">SAMN05421593_0863</name>
</gene>
<dbReference type="Pfam" id="PF09697">
    <property type="entry name" value="Porph_ging"/>
    <property type="match status" value="1"/>
</dbReference>
<dbReference type="AlphaFoldDB" id="A0A1H6H463"/>
<dbReference type="InterPro" id="IPR005901">
    <property type="entry name" value="GLPGLI"/>
</dbReference>
<dbReference type="NCBIfam" id="TIGR01200">
    <property type="entry name" value="GLPGLI"/>
    <property type="match status" value="1"/>
</dbReference>
<sequence length="289" mass="33274">MKISLMHYYKKLIQIFILFSSVLFYTQSYKHDTLRGEFTYQLKAKFDNRTDNRYEELFILQIANRRAFFASAVSLKGDSVMTNSGTASNNPDGSIILGWKAGVVIPKTSFNFTIIQSNENIQYFDFAFMSLLTYKEPVIKNWKLIDETKIINTINCKKAEVTFKGRHWIAWYSPEIPFPYGPMKFSGLPGLIVKITDDKGDYDFELVKSVPTSKLKGKLVNIRESRYTGATETTQAKLKQAKQNVESNVAGVLASYGTTIIQGQEMIRQRQKEREENKKYENPLELEKD</sequence>
<organism evidence="1 2">
    <name type="scientific">Chryseobacterium culicis</name>
    <dbReference type="NCBI Taxonomy" id="680127"/>
    <lineage>
        <taxon>Bacteria</taxon>
        <taxon>Pseudomonadati</taxon>
        <taxon>Bacteroidota</taxon>
        <taxon>Flavobacteriia</taxon>
        <taxon>Flavobacteriales</taxon>
        <taxon>Weeksellaceae</taxon>
        <taxon>Chryseobacterium group</taxon>
        <taxon>Chryseobacterium</taxon>
    </lineage>
</organism>
<dbReference type="EMBL" id="FNWQ01000001">
    <property type="protein sequence ID" value="SEH28974.1"/>
    <property type="molecule type" value="Genomic_DNA"/>
</dbReference>
<reference evidence="1 2" key="1">
    <citation type="submission" date="2016-10" db="EMBL/GenBank/DDBJ databases">
        <authorList>
            <person name="de Groot N.N."/>
        </authorList>
    </citation>
    <scope>NUCLEOTIDE SEQUENCE [LARGE SCALE GENOMIC DNA]</scope>
    <source>
        <strain evidence="1 2">DSM 23031</strain>
    </source>
</reference>
<accession>A0A1H6H463</accession>
<evidence type="ECO:0000313" key="1">
    <source>
        <dbReference type="EMBL" id="SEH28974.1"/>
    </source>
</evidence>
<dbReference type="STRING" id="680127.SAMN05421593_0863"/>
<evidence type="ECO:0000313" key="2">
    <source>
        <dbReference type="Proteomes" id="UP000198561"/>
    </source>
</evidence>